<feature type="signal peptide" evidence="1">
    <location>
        <begin position="1"/>
        <end position="19"/>
    </location>
</feature>
<proteinExistence type="predicted"/>
<evidence type="ECO:0000259" key="2">
    <source>
        <dbReference type="Pfam" id="PF14230"/>
    </source>
</evidence>
<dbReference type="Pfam" id="PF14230">
    <property type="entry name" value="DUF4333"/>
    <property type="match status" value="1"/>
</dbReference>
<evidence type="ECO:0000313" key="3">
    <source>
        <dbReference type="EMBL" id="MFC0674993.1"/>
    </source>
</evidence>
<name>A0ABV6RGE1_9MICO</name>
<protein>
    <submittedName>
        <fullName evidence="3">DUF4333 domain-containing protein</fullName>
    </submittedName>
</protein>
<gene>
    <name evidence="3" type="ORF">ACFFF6_13585</name>
</gene>
<organism evidence="3 4">
    <name type="scientific">Brachybacterium hainanense</name>
    <dbReference type="NCBI Taxonomy" id="1541174"/>
    <lineage>
        <taxon>Bacteria</taxon>
        <taxon>Bacillati</taxon>
        <taxon>Actinomycetota</taxon>
        <taxon>Actinomycetes</taxon>
        <taxon>Micrococcales</taxon>
        <taxon>Dermabacteraceae</taxon>
        <taxon>Brachybacterium</taxon>
    </lineage>
</organism>
<keyword evidence="4" id="KW-1185">Reference proteome</keyword>
<accession>A0ABV6RGE1</accession>
<reference evidence="3 4" key="1">
    <citation type="submission" date="2024-09" db="EMBL/GenBank/DDBJ databases">
        <authorList>
            <person name="Sun Q."/>
            <person name="Mori K."/>
        </authorList>
    </citation>
    <scope>NUCLEOTIDE SEQUENCE [LARGE SCALE GENOMIC DNA]</scope>
    <source>
        <strain evidence="3 4">CICC 10874</strain>
    </source>
</reference>
<feature type="chain" id="PRO_5045572846" evidence="1">
    <location>
        <begin position="20"/>
        <end position="109"/>
    </location>
</feature>
<evidence type="ECO:0000256" key="1">
    <source>
        <dbReference type="SAM" id="SignalP"/>
    </source>
</evidence>
<dbReference type="PROSITE" id="PS51257">
    <property type="entry name" value="PROKAR_LIPOPROTEIN"/>
    <property type="match status" value="1"/>
</dbReference>
<sequence length="109" mass="11273">MAVIRTRPLVLPLMLPALAAVLAGCSFSFGGDVSVAQEEAEKQIIDLIGPQLPEEIESADCPGSLAGEVGTTMTCTITVGGASYDTILTVTSVEGKQVNFDIDVPEYGA</sequence>
<dbReference type="RefSeq" id="WP_376981600.1">
    <property type="nucleotide sequence ID" value="NZ_JBHLSV010000017.1"/>
</dbReference>
<keyword evidence="1" id="KW-0732">Signal</keyword>
<comment type="caution">
    <text evidence="3">The sequence shown here is derived from an EMBL/GenBank/DDBJ whole genome shotgun (WGS) entry which is preliminary data.</text>
</comment>
<evidence type="ECO:0000313" key="4">
    <source>
        <dbReference type="Proteomes" id="UP001589793"/>
    </source>
</evidence>
<dbReference type="EMBL" id="JBHLSV010000017">
    <property type="protein sequence ID" value="MFC0674993.1"/>
    <property type="molecule type" value="Genomic_DNA"/>
</dbReference>
<dbReference type="InterPro" id="IPR025637">
    <property type="entry name" value="DUF4333"/>
</dbReference>
<dbReference type="Proteomes" id="UP001589793">
    <property type="component" value="Unassembled WGS sequence"/>
</dbReference>
<feature type="domain" description="DUF4333" evidence="2">
    <location>
        <begin position="20"/>
        <end position="95"/>
    </location>
</feature>